<dbReference type="AlphaFoldDB" id="A0A657Q0P4"/>
<evidence type="ECO:0000313" key="5">
    <source>
        <dbReference type="Proteomes" id="UP000250928"/>
    </source>
</evidence>
<dbReference type="EMBL" id="PQCO01000201">
    <property type="protein sequence ID" value="PUE01444.1"/>
    <property type="molecule type" value="Genomic_DNA"/>
</dbReference>
<dbReference type="Pfam" id="PF04366">
    <property type="entry name" value="Ysc84"/>
    <property type="match status" value="1"/>
</dbReference>
<protein>
    <recommendedName>
        <fullName evidence="3">Ysc84 actin-binding domain-containing protein</fullName>
    </recommendedName>
</protein>
<dbReference type="Proteomes" id="UP000250928">
    <property type="component" value="Unassembled WGS sequence"/>
</dbReference>
<accession>A0A657Q0P4</accession>
<feature type="region of interest" description="Disordered" evidence="1">
    <location>
        <begin position="27"/>
        <end position="47"/>
    </location>
</feature>
<evidence type="ECO:0000256" key="2">
    <source>
        <dbReference type="SAM" id="SignalP"/>
    </source>
</evidence>
<sequence length="190" mass="19927">MNNKPRPTSLLATLLAFTLIAAGPAGAGWDPRKEESSNSERSGSRATDTAIANLKASDPGIQIFFDKAHGYAVFPTVGKAGMFLGGAYGEGEVYEKGRFIGTSTLTQVTIGLQLGGQAYTEIVFFKDQHALDNFTSGNFELGAQASAIALTAGVSADAGYDNGVAIFTLPKKGLMYEATIAGQKFSFDPK</sequence>
<feature type="chain" id="PRO_5030148156" description="Ysc84 actin-binding domain-containing protein" evidence="2">
    <location>
        <begin position="28"/>
        <end position="190"/>
    </location>
</feature>
<proteinExistence type="predicted"/>
<dbReference type="CDD" id="cd11524">
    <property type="entry name" value="SYLF"/>
    <property type="match status" value="1"/>
</dbReference>
<evidence type="ECO:0000259" key="3">
    <source>
        <dbReference type="Pfam" id="PF04366"/>
    </source>
</evidence>
<name>A0A657Q0P4_9GAMM</name>
<dbReference type="InterPro" id="IPR007461">
    <property type="entry name" value="Ysc84_actin-binding"/>
</dbReference>
<feature type="signal peptide" evidence="2">
    <location>
        <begin position="1"/>
        <end position="27"/>
    </location>
</feature>
<reference evidence="4 5" key="1">
    <citation type="submission" date="2018-01" db="EMBL/GenBank/DDBJ databases">
        <title>Novel co-symbiosis in the lucinid bivalve Phacoides pectinatus.</title>
        <authorList>
            <person name="Lim S.J."/>
            <person name="Davis B.G."/>
            <person name="Gill D.E."/>
            <person name="Engel A.S."/>
            <person name="Anderson L.C."/>
            <person name="Campbell B.J."/>
        </authorList>
    </citation>
    <scope>NUCLEOTIDE SEQUENCE [LARGE SCALE GENOMIC DNA]</scope>
    <source>
        <strain evidence="4">N3_P5</strain>
    </source>
</reference>
<feature type="domain" description="Ysc84 actin-binding" evidence="3">
    <location>
        <begin position="107"/>
        <end position="187"/>
    </location>
</feature>
<organism evidence="4 5">
    <name type="scientific">Candidatus Sedimenticola endophacoides</name>
    <dbReference type="NCBI Taxonomy" id="2548426"/>
    <lineage>
        <taxon>Bacteria</taxon>
        <taxon>Pseudomonadati</taxon>
        <taxon>Pseudomonadota</taxon>
        <taxon>Gammaproteobacteria</taxon>
        <taxon>Chromatiales</taxon>
        <taxon>Sedimenticolaceae</taxon>
        <taxon>Sedimenticola</taxon>
    </lineage>
</organism>
<keyword evidence="2" id="KW-0732">Signal</keyword>
<comment type="caution">
    <text evidence="4">The sequence shown here is derived from an EMBL/GenBank/DDBJ whole genome shotgun (WGS) entry which is preliminary data.</text>
</comment>
<gene>
    <name evidence="4" type="ORF">C3L24_07970</name>
</gene>
<evidence type="ECO:0000313" key="4">
    <source>
        <dbReference type="EMBL" id="PUE01444.1"/>
    </source>
</evidence>
<evidence type="ECO:0000256" key="1">
    <source>
        <dbReference type="SAM" id="MobiDB-lite"/>
    </source>
</evidence>